<dbReference type="Proteomes" id="UP000598146">
    <property type="component" value="Unassembled WGS sequence"/>
</dbReference>
<dbReference type="Pfam" id="PF01614">
    <property type="entry name" value="IclR_C"/>
    <property type="match status" value="1"/>
</dbReference>
<dbReference type="InterPro" id="IPR029016">
    <property type="entry name" value="GAF-like_dom_sf"/>
</dbReference>
<dbReference type="InterPro" id="IPR005471">
    <property type="entry name" value="Tscrpt_reg_IclR_N"/>
</dbReference>
<keyword evidence="1" id="KW-0805">Transcription regulation</keyword>
<organism evidence="7 8">
    <name type="scientific">Actinoplanes aureus</name>
    <dbReference type="NCBI Taxonomy" id="2792083"/>
    <lineage>
        <taxon>Bacteria</taxon>
        <taxon>Bacillati</taxon>
        <taxon>Actinomycetota</taxon>
        <taxon>Actinomycetes</taxon>
        <taxon>Micromonosporales</taxon>
        <taxon>Micromonosporaceae</taxon>
        <taxon>Actinoplanes</taxon>
    </lineage>
</organism>
<dbReference type="Gene3D" id="3.30.450.40">
    <property type="match status" value="1"/>
</dbReference>
<dbReference type="EMBL" id="JADQTO010000026">
    <property type="protein sequence ID" value="MBG0567376.1"/>
    <property type="molecule type" value="Genomic_DNA"/>
</dbReference>
<dbReference type="GO" id="GO:0003677">
    <property type="term" value="F:DNA binding"/>
    <property type="evidence" value="ECO:0007669"/>
    <property type="project" value="UniProtKB-KW"/>
</dbReference>
<dbReference type="InterPro" id="IPR050707">
    <property type="entry name" value="HTH_MetabolicPath_Reg"/>
</dbReference>
<keyword evidence="2" id="KW-0238">DNA-binding</keyword>
<dbReference type="InterPro" id="IPR036388">
    <property type="entry name" value="WH-like_DNA-bd_sf"/>
</dbReference>
<dbReference type="Pfam" id="PF09339">
    <property type="entry name" value="HTH_IclR"/>
    <property type="match status" value="1"/>
</dbReference>
<dbReference type="SUPFAM" id="SSF55781">
    <property type="entry name" value="GAF domain-like"/>
    <property type="match status" value="1"/>
</dbReference>
<keyword evidence="8" id="KW-1185">Reference proteome</keyword>
<protein>
    <submittedName>
        <fullName evidence="7">IclR family transcriptional regulator</fullName>
    </submittedName>
</protein>
<dbReference type="PROSITE" id="PS51077">
    <property type="entry name" value="HTH_ICLR"/>
    <property type="match status" value="1"/>
</dbReference>
<sequence length="379" mass="41340">MRDGVVNNAPSLSGVCLPRHEVSRVAATAVTGIELRDPPGAPSECRSTTGRTNWTAGWTRCKVRAAQVPGKGFSSDRYGYVKGELRTRESWRFRKDGQRTIPGTRGECRTVDAPPTRNAAAKPSATESADQQGVRSVQRALGILGLLTDDRPRVSVREIVEETGLAKTTVLRLVSTLEQSGLLWATGSGYMAGPGLWRWAHLARRSWELPPETQRGMRELAARRRETVNLYVVRDIYRVCVAQQESPQPLRHVVQVGDELPMWAGASSKVLLRDATSGLLERIAKQSPHGPQHAATMRQWIDETAAKGYGESHGEREDGLSAVAVPILGQSGSVVAALALSGPTVRFTPELVTEFAADLQQMAQQMAERGFDRPFGSRG</sequence>
<feature type="domain" description="IclR-ED" evidence="6">
    <location>
        <begin position="195"/>
        <end position="372"/>
    </location>
</feature>
<comment type="caution">
    <text evidence="7">The sequence shown here is derived from an EMBL/GenBank/DDBJ whole genome shotgun (WGS) entry which is preliminary data.</text>
</comment>
<evidence type="ECO:0000313" key="8">
    <source>
        <dbReference type="Proteomes" id="UP000598146"/>
    </source>
</evidence>
<evidence type="ECO:0000256" key="1">
    <source>
        <dbReference type="ARBA" id="ARBA00023015"/>
    </source>
</evidence>
<proteinExistence type="predicted"/>
<feature type="region of interest" description="Disordered" evidence="4">
    <location>
        <begin position="98"/>
        <end position="133"/>
    </location>
</feature>
<evidence type="ECO:0000259" key="5">
    <source>
        <dbReference type="PROSITE" id="PS51077"/>
    </source>
</evidence>
<evidence type="ECO:0000259" key="6">
    <source>
        <dbReference type="PROSITE" id="PS51078"/>
    </source>
</evidence>
<reference evidence="7" key="1">
    <citation type="submission" date="2020-11" db="EMBL/GenBank/DDBJ databases">
        <title>Isolation and identification of active actinomycetes.</title>
        <authorList>
            <person name="Sun X."/>
        </authorList>
    </citation>
    <scope>NUCLEOTIDE SEQUENCE</scope>
    <source>
        <strain evidence="7">NEAU-A11</strain>
    </source>
</reference>
<evidence type="ECO:0000313" key="7">
    <source>
        <dbReference type="EMBL" id="MBG0567376.1"/>
    </source>
</evidence>
<dbReference type="PANTHER" id="PTHR30136:SF35">
    <property type="entry name" value="HTH-TYPE TRANSCRIPTIONAL REGULATOR RV1719"/>
    <property type="match status" value="1"/>
</dbReference>
<dbReference type="Gene3D" id="1.10.10.10">
    <property type="entry name" value="Winged helix-like DNA-binding domain superfamily/Winged helix DNA-binding domain"/>
    <property type="match status" value="1"/>
</dbReference>
<dbReference type="InterPro" id="IPR014757">
    <property type="entry name" value="Tscrpt_reg_IclR_C"/>
</dbReference>
<accession>A0A931G3X0</accession>
<evidence type="ECO:0000256" key="3">
    <source>
        <dbReference type="ARBA" id="ARBA00023163"/>
    </source>
</evidence>
<dbReference type="GO" id="GO:0003700">
    <property type="term" value="F:DNA-binding transcription factor activity"/>
    <property type="evidence" value="ECO:0007669"/>
    <property type="project" value="TreeGrafter"/>
</dbReference>
<dbReference type="SMART" id="SM00346">
    <property type="entry name" value="HTH_ICLR"/>
    <property type="match status" value="1"/>
</dbReference>
<evidence type="ECO:0000256" key="4">
    <source>
        <dbReference type="SAM" id="MobiDB-lite"/>
    </source>
</evidence>
<dbReference type="PROSITE" id="PS51078">
    <property type="entry name" value="ICLR_ED"/>
    <property type="match status" value="1"/>
</dbReference>
<evidence type="ECO:0000256" key="2">
    <source>
        <dbReference type="ARBA" id="ARBA00023125"/>
    </source>
</evidence>
<dbReference type="InterPro" id="IPR036390">
    <property type="entry name" value="WH_DNA-bd_sf"/>
</dbReference>
<dbReference type="AlphaFoldDB" id="A0A931G3X0"/>
<name>A0A931G3X0_9ACTN</name>
<gene>
    <name evidence="7" type="ORF">I4J89_38615</name>
</gene>
<dbReference type="SUPFAM" id="SSF46785">
    <property type="entry name" value="Winged helix' DNA-binding domain"/>
    <property type="match status" value="1"/>
</dbReference>
<keyword evidence="3" id="KW-0804">Transcription</keyword>
<dbReference type="GO" id="GO:0045892">
    <property type="term" value="P:negative regulation of DNA-templated transcription"/>
    <property type="evidence" value="ECO:0007669"/>
    <property type="project" value="TreeGrafter"/>
</dbReference>
<dbReference type="PANTHER" id="PTHR30136">
    <property type="entry name" value="HELIX-TURN-HELIX TRANSCRIPTIONAL REGULATOR, ICLR FAMILY"/>
    <property type="match status" value="1"/>
</dbReference>
<feature type="domain" description="HTH iclR-type" evidence="5">
    <location>
        <begin position="134"/>
        <end position="194"/>
    </location>
</feature>